<sequence>MRRPRRGERAVAALSADAAGMRVGLERRVAARAAAVRARIAAAMAAERVAARVEGESVLLSAPGLHARWWRDLALREAGRGRSGQ</sequence>
<protein>
    <submittedName>
        <fullName evidence="1">Uncharacterized protein</fullName>
    </submittedName>
</protein>
<organism evidence="1 2">
    <name type="scientific">Sphingobium lactosutens DS20</name>
    <dbReference type="NCBI Taxonomy" id="1331060"/>
    <lineage>
        <taxon>Bacteria</taxon>
        <taxon>Pseudomonadati</taxon>
        <taxon>Pseudomonadota</taxon>
        <taxon>Alphaproteobacteria</taxon>
        <taxon>Sphingomonadales</taxon>
        <taxon>Sphingomonadaceae</taxon>
        <taxon>Sphingobium</taxon>
    </lineage>
</organism>
<dbReference type="EMBL" id="ATDP01000077">
    <property type="protein sequence ID" value="EQB16318.1"/>
    <property type="molecule type" value="Genomic_DNA"/>
</dbReference>
<proteinExistence type="predicted"/>
<name>T0HW18_9SPHN</name>
<dbReference type="AlphaFoldDB" id="T0HW18"/>
<keyword evidence="2" id="KW-1185">Reference proteome</keyword>
<evidence type="ECO:0000313" key="2">
    <source>
        <dbReference type="Proteomes" id="UP000015531"/>
    </source>
</evidence>
<evidence type="ECO:0000313" key="1">
    <source>
        <dbReference type="EMBL" id="EQB16318.1"/>
    </source>
</evidence>
<reference evidence="1 2" key="1">
    <citation type="journal article" date="2013" name="Genome Announc.">
        <title>Draft Genome Sequence of Sphingobium lactosutens Strain DS20T, Isolated from a Hexachlorocyclohexane Dumpsite.</title>
        <authorList>
            <person name="Kumar R."/>
            <person name="Dwivedi V."/>
            <person name="Negi V."/>
            <person name="Khurana J.P."/>
            <person name="Lal R."/>
        </authorList>
    </citation>
    <scope>NUCLEOTIDE SEQUENCE [LARGE SCALE GENOMIC DNA]</scope>
    <source>
        <strain evidence="1 2">DS20</strain>
    </source>
</reference>
<gene>
    <name evidence="1" type="ORF">RLDS_08355</name>
</gene>
<dbReference type="eggNOG" id="ENOG503117E">
    <property type="taxonomic scope" value="Bacteria"/>
</dbReference>
<dbReference type="Proteomes" id="UP000015531">
    <property type="component" value="Unassembled WGS sequence"/>
</dbReference>
<accession>T0HW18</accession>
<dbReference type="PATRIC" id="fig|1331060.3.peg.1587"/>
<comment type="caution">
    <text evidence="1">The sequence shown here is derived from an EMBL/GenBank/DDBJ whole genome shotgun (WGS) entry which is preliminary data.</text>
</comment>